<dbReference type="InterPro" id="IPR051393">
    <property type="entry name" value="ABC_transporter_permease"/>
</dbReference>
<evidence type="ECO:0000256" key="3">
    <source>
        <dbReference type="ARBA" id="ARBA00022475"/>
    </source>
</evidence>
<comment type="subcellular location">
    <subcellularLocation>
        <location evidence="1 7">Cell membrane</location>
        <topology evidence="1 7">Multi-pass membrane protein</topology>
    </subcellularLocation>
</comment>
<dbReference type="GO" id="GO:0055085">
    <property type="term" value="P:transmembrane transport"/>
    <property type="evidence" value="ECO:0007669"/>
    <property type="project" value="InterPro"/>
</dbReference>
<reference evidence="9 10" key="1">
    <citation type="submission" date="2014-03" db="EMBL/GenBank/DDBJ databases">
        <title>Genomics of Bifidobacteria.</title>
        <authorList>
            <person name="Ventura M."/>
            <person name="Milani C."/>
            <person name="Lugli G.A."/>
        </authorList>
    </citation>
    <scope>NUCLEOTIDE SEQUENCE [LARGE SCALE GENOMIC DNA]</scope>
    <source>
        <strain evidence="9 10">DSM 22766</strain>
    </source>
</reference>
<dbReference type="RefSeq" id="WP_236681892.1">
    <property type="nucleotide sequence ID" value="NZ_CP011786.1"/>
</dbReference>
<evidence type="ECO:0000256" key="2">
    <source>
        <dbReference type="ARBA" id="ARBA00022448"/>
    </source>
</evidence>
<dbReference type="CDD" id="cd06261">
    <property type="entry name" value="TM_PBP2"/>
    <property type="match status" value="1"/>
</dbReference>
<dbReference type="PANTHER" id="PTHR30193">
    <property type="entry name" value="ABC TRANSPORTER PERMEASE PROTEIN"/>
    <property type="match status" value="1"/>
</dbReference>
<dbReference type="Gene3D" id="1.10.3720.10">
    <property type="entry name" value="MetI-like"/>
    <property type="match status" value="1"/>
</dbReference>
<keyword evidence="2 7" id="KW-0813">Transport</keyword>
<evidence type="ECO:0000256" key="7">
    <source>
        <dbReference type="RuleBase" id="RU363032"/>
    </source>
</evidence>
<evidence type="ECO:0000313" key="9">
    <source>
        <dbReference type="EMBL" id="KFI39997.1"/>
    </source>
</evidence>
<sequence>MGTLMIIFLAVLQAVPEDVKEAAAIDGASKTRTFWSITMPLLRPTLLLGAVLLLVTYLQFFEEFFVMTQGGPLNSALSASYYVYPQFSFGQCGLSSAASYILFIIIALVSALQFRVLRTQE</sequence>
<dbReference type="Proteomes" id="UP000029015">
    <property type="component" value="Unassembled WGS sequence"/>
</dbReference>
<accession>A0A086Z0E7</accession>
<dbReference type="GO" id="GO:0005886">
    <property type="term" value="C:plasma membrane"/>
    <property type="evidence" value="ECO:0007669"/>
    <property type="project" value="UniProtKB-SubCell"/>
</dbReference>
<feature type="domain" description="ABC transmembrane type-1" evidence="8">
    <location>
        <begin position="1"/>
        <end position="113"/>
    </location>
</feature>
<dbReference type="SUPFAM" id="SSF161098">
    <property type="entry name" value="MetI-like"/>
    <property type="match status" value="1"/>
</dbReference>
<proteinExistence type="inferred from homology"/>
<keyword evidence="4 7" id="KW-0812">Transmembrane</keyword>
<dbReference type="EMBL" id="JGYK01000001">
    <property type="protein sequence ID" value="KFI39997.1"/>
    <property type="molecule type" value="Genomic_DNA"/>
</dbReference>
<evidence type="ECO:0000256" key="6">
    <source>
        <dbReference type="ARBA" id="ARBA00023136"/>
    </source>
</evidence>
<dbReference type="Pfam" id="PF00528">
    <property type="entry name" value="BPD_transp_1"/>
    <property type="match status" value="1"/>
</dbReference>
<evidence type="ECO:0000256" key="5">
    <source>
        <dbReference type="ARBA" id="ARBA00022989"/>
    </source>
</evidence>
<dbReference type="eggNOG" id="COG1175">
    <property type="taxonomic scope" value="Bacteria"/>
</dbReference>
<keyword evidence="5 7" id="KW-1133">Transmembrane helix</keyword>
<dbReference type="InterPro" id="IPR000515">
    <property type="entry name" value="MetI-like"/>
</dbReference>
<comment type="caution">
    <text evidence="9">The sequence shown here is derived from an EMBL/GenBank/DDBJ whole genome shotgun (WGS) entry which is preliminary data.</text>
</comment>
<name>A0A086Z0E7_9BIFI</name>
<keyword evidence="3" id="KW-1003">Cell membrane</keyword>
<dbReference type="AlphaFoldDB" id="A0A086Z0E7"/>
<dbReference type="InterPro" id="IPR035906">
    <property type="entry name" value="MetI-like_sf"/>
</dbReference>
<evidence type="ECO:0000256" key="1">
    <source>
        <dbReference type="ARBA" id="ARBA00004651"/>
    </source>
</evidence>
<evidence type="ECO:0000259" key="8">
    <source>
        <dbReference type="PROSITE" id="PS50928"/>
    </source>
</evidence>
<gene>
    <name evidence="9" type="ORF">BACT_0698</name>
</gene>
<comment type="similarity">
    <text evidence="7">Belongs to the binding-protein-dependent transport system permease family.</text>
</comment>
<evidence type="ECO:0000313" key="10">
    <source>
        <dbReference type="Proteomes" id="UP000029015"/>
    </source>
</evidence>
<keyword evidence="6 7" id="KW-0472">Membrane</keyword>
<evidence type="ECO:0000256" key="4">
    <source>
        <dbReference type="ARBA" id="ARBA00022692"/>
    </source>
</evidence>
<protein>
    <submittedName>
        <fullName evidence="9">Permease protein of ABC transporter system</fullName>
    </submittedName>
</protein>
<feature type="transmembrane region" description="Helical" evidence="7">
    <location>
        <begin position="96"/>
        <end position="117"/>
    </location>
</feature>
<keyword evidence="10" id="KW-1185">Reference proteome</keyword>
<organism evidence="9 10">
    <name type="scientific">Bifidobacterium actinocoloniiforme DSM 22766</name>
    <dbReference type="NCBI Taxonomy" id="1437605"/>
    <lineage>
        <taxon>Bacteria</taxon>
        <taxon>Bacillati</taxon>
        <taxon>Actinomycetota</taxon>
        <taxon>Actinomycetes</taxon>
        <taxon>Bifidobacteriales</taxon>
        <taxon>Bifidobacteriaceae</taxon>
        <taxon>Bifidobacterium</taxon>
    </lineage>
</organism>
<feature type="transmembrane region" description="Helical" evidence="7">
    <location>
        <begin position="34"/>
        <end position="57"/>
    </location>
</feature>
<dbReference type="PROSITE" id="PS50928">
    <property type="entry name" value="ABC_TM1"/>
    <property type="match status" value="1"/>
</dbReference>
<dbReference type="PANTHER" id="PTHR30193:SF37">
    <property type="entry name" value="INNER MEMBRANE ABC TRANSPORTER PERMEASE PROTEIN YCJO"/>
    <property type="match status" value="1"/>
</dbReference>